<proteinExistence type="predicted"/>
<dbReference type="InterPro" id="IPR001647">
    <property type="entry name" value="HTH_TetR"/>
</dbReference>
<dbReference type="PROSITE" id="PS50977">
    <property type="entry name" value="HTH_TETR_2"/>
    <property type="match status" value="1"/>
</dbReference>
<evidence type="ECO:0000313" key="7">
    <source>
        <dbReference type="EMBL" id="TCG05442.1"/>
    </source>
</evidence>
<dbReference type="Pfam" id="PF00440">
    <property type="entry name" value="TetR_N"/>
    <property type="match status" value="1"/>
</dbReference>
<keyword evidence="8" id="KW-1185">Reference proteome</keyword>
<keyword evidence="2" id="KW-0805">Transcription regulation</keyword>
<keyword evidence="3 5" id="KW-0238">DNA-binding</keyword>
<dbReference type="PANTHER" id="PTHR47506:SF1">
    <property type="entry name" value="HTH-TYPE TRANSCRIPTIONAL REGULATOR YJDC"/>
    <property type="match status" value="1"/>
</dbReference>
<gene>
    <name evidence="7" type="ORF">BZM27_33695</name>
</gene>
<dbReference type="AlphaFoldDB" id="A0A4R0X927"/>
<name>A0A4R0X927_9BURK</name>
<dbReference type="InterPro" id="IPR011075">
    <property type="entry name" value="TetR_C"/>
</dbReference>
<dbReference type="SUPFAM" id="SSF48498">
    <property type="entry name" value="Tetracyclin repressor-like, C-terminal domain"/>
    <property type="match status" value="1"/>
</dbReference>
<reference evidence="7 8" key="1">
    <citation type="submission" date="2017-02" db="EMBL/GenBank/DDBJ databases">
        <title>Paraburkholderia sophoroidis sp. nov. and Paraburkholderia steynii sp. nov. rhizobial symbionts of the fynbos legume Hypocalyptus sophoroides.</title>
        <authorList>
            <person name="Steenkamp E.T."/>
            <person name="Beukes C.W."/>
            <person name="Van Zyl E."/>
            <person name="Avontuur J."/>
            <person name="Chan W.Y."/>
            <person name="Hassen A."/>
            <person name="Palmer M."/>
            <person name="Mthombeni L."/>
            <person name="Phalane F."/>
            <person name="Sereme K."/>
            <person name="Venter S.N."/>
        </authorList>
    </citation>
    <scope>NUCLEOTIDE SEQUENCE [LARGE SCALE GENOMIC DNA]</scope>
    <source>
        <strain evidence="7 8">HC1.1ba</strain>
    </source>
</reference>
<dbReference type="PRINTS" id="PR00455">
    <property type="entry name" value="HTHTETR"/>
</dbReference>
<dbReference type="EMBL" id="MWML01000168">
    <property type="protein sequence ID" value="TCG05442.1"/>
    <property type="molecule type" value="Genomic_DNA"/>
</dbReference>
<comment type="caution">
    <text evidence="7">The sequence shown here is derived from an EMBL/GenBank/DDBJ whole genome shotgun (WGS) entry which is preliminary data.</text>
</comment>
<dbReference type="Proteomes" id="UP000294200">
    <property type="component" value="Unassembled WGS sequence"/>
</dbReference>
<feature type="domain" description="HTH tetR-type" evidence="6">
    <location>
        <begin position="17"/>
        <end position="77"/>
    </location>
</feature>
<evidence type="ECO:0000256" key="1">
    <source>
        <dbReference type="ARBA" id="ARBA00022491"/>
    </source>
</evidence>
<keyword evidence="4" id="KW-0804">Transcription</keyword>
<dbReference type="GO" id="GO:0003677">
    <property type="term" value="F:DNA binding"/>
    <property type="evidence" value="ECO:0007669"/>
    <property type="project" value="UniProtKB-UniRule"/>
</dbReference>
<dbReference type="InterPro" id="IPR009057">
    <property type="entry name" value="Homeodomain-like_sf"/>
</dbReference>
<organism evidence="7 8">
    <name type="scientific">Paraburkholderia steynii</name>
    <dbReference type="NCBI Taxonomy" id="1245441"/>
    <lineage>
        <taxon>Bacteria</taxon>
        <taxon>Pseudomonadati</taxon>
        <taxon>Pseudomonadota</taxon>
        <taxon>Betaproteobacteria</taxon>
        <taxon>Burkholderiales</taxon>
        <taxon>Burkholderiaceae</taxon>
        <taxon>Paraburkholderia</taxon>
    </lineage>
</organism>
<dbReference type="Gene3D" id="1.10.357.10">
    <property type="entry name" value="Tetracycline Repressor, domain 2"/>
    <property type="match status" value="1"/>
</dbReference>
<dbReference type="PANTHER" id="PTHR47506">
    <property type="entry name" value="TRANSCRIPTIONAL REGULATORY PROTEIN"/>
    <property type="match status" value="1"/>
</dbReference>
<evidence type="ECO:0000259" key="6">
    <source>
        <dbReference type="PROSITE" id="PS50977"/>
    </source>
</evidence>
<evidence type="ECO:0000256" key="2">
    <source>
        <dbReference type="ARBA" id="ARBA00023015"/>
    </source>
</evidence>
<dbReference type="InterPro" id="IPR023772">
    <property type="entry name" value="DNA-bd_HTH_TetR-type_CS"/>
</dbReference>
<feature type="DNA-binding region" description="H-T-H motif" evidence="5">
    <location>
        <begin position="40"/>
        <end position="59"/>
    </location>
</feature>
<dbReference type="InterPro" id="IPR036271">
    <property type="entry name" value="Tet_transcr_reg_TetR-rel_C_sf"/>
</dbReference>
<protein>
    <submittedName>
        <fullName evidence="7">TetR family transcriptional regulator</fullName>
    </submittedName>
</protein>
<dbReference type="Pfam" id="PF16925">
    <property type="entry name" value="TetR_C_13"/>
    <property type="match status" value="1"/>
</dbReference>
<dbReference type="SUPFAM" id="SSF46689">
    <property type="entry name" value="Homeodomain-like"/>
    <property type="match status" value="1"/>
</dbReference>
<evidence type="ECO:0000256" key="5">
    <source>
        <dbReference type="PROSITE-ProRule" id="PRU00335"/>
    </source>
</evidence>
<dbReference type="Gene3D" id="1.10.10.60">
    <property type="entry name" value="Homeodomain-like"/>
    <property type="match status" value="1"/>
</dbReference>
<dbReference type="PROSITE" id="PS01081">
    <property type="entry name" value="HTH_TETR_1"/>
    <property type="match status" value="1"/>
</dbReference>
<evidence type="ECO:0000313" key="8">
    <source>
        <dbReference type="Proteomes" id="UP000294200"/>
    </source>
</evidence>
<evidence type="ECO:0000256" key="4">
    <source>
        <dbReference type="ARBA" id="ARBA00023163"/>
    </source>
</evidence>
<sequence length="216" mass="23438">MEPASYGETKGRGRPRAFEREVALRRAMDLFWEKGFDMCSMSDLVDAMGVNSPSIYAAFGNKESLYREAIELYVRAEGGAALRNFESRATLRESLDAMFDASIDLFTGGQRSRGCMIFLGGAGIGAEHAELRNFLQALRLKAARTVEKRLKKAVEQGELVPDADAAALATLCMSVFSGLSVQAADGASKRKLQAGVAQLLAMIPFRHASHRAKAAL</sequence>
<keyword evidence="1" id="KW-0678">Repressor</keyword>
<accession>A0A4R0X927</accession>
<evidence type="ECO:0000256" key="3">
    <source>
        <dbReference type="ARBA" id="ARBA00023125"/>
    </source>
</evidence>